<comment type="catalytic activity">
    <reaction evidence="6">
        <text>Fe-coproporphyrin III + 2 H(+) = coproporphyrin III + Fe(2+)</text>
        <dbReference type="Rhea" id="RHEA:49572"/>
        <dbReference type="ChEBI" id="CHEBI:15378"/>
        <dbReference type="ChEBI" id="CHEBI:29033"/>
        <dbReference type="ChEBI" id="CHEBI:68438"/>
        <dbReference type="ChEBI" id="CHEBI:131725"/>
        <dbReference type="EC" id="4.99.1.9"/>
    </reaction>
    <physiologicalReaction direction="right-to-left" evidence="6">
        <dbReference type="Rhea" id="RHEA:49574"/>
    </physiologicalReaction>
</comment>
<evidence type="ECO:0000313" key="9">
    <source>
        <dbReference type="EMBL" id="MFC6386855.1"/>
    </source>
</evidence>
<dbReference type="InterPro" id="IPR001015">
    <property type="entry name" value="Ferrochelatase"/>
</dbReference>
<sequence length="316" mass="35845">MSKKKTGLVVMAYGTPYQKEDIIPYYTAIRHGHRPSEQQIEDLTRRYEAIGGLSPLAQWTQAQADALEKRLNDLQSDREFKAFLGLKYIHPFIEDAVQTMSEEGIEEAVSIALAPHYSQFSVQSYIDRVQAAAQKVGGMTITSISSWYKEQGFIDYWSHALKKAFAEIPEREWEETVVLFTAHSLPEKILTNGDPYPEQVRETADAIAAKAEIAHYAQAWQSAGKTKDPWLGPDVLDQIRSLHQQKRYRHFVFCPIGFVAEHLEVLYDNDQQCRKLVESLGATYHRPTMPDTAPDFIDALAASVVRASKIERAEGR</sequence>
<feature type="binding site" evidence="7">
    <location>
        <position position="30"/>
    </location>
    <ligand>
        <name>Fe-coproporphyrin III</name>
        <dbReference type="ChEBI" id="CHEBI:68438"/>
    </ligand>
</feature>
<accession>A0ABW1WIF8</accession>
<keyword evidence="5 7" id="KW-0627">Porphyrin biosynthesis</keyword>
<evidence type="ECO:0000256" key="3">
    <source>
        <dbReference type="ARBA" id="ARBA00023133"/>
    </source>
</evidence>
<dbReference type="RefSeq" id="WP_253054570.1">
    <property type="nucleotide sequence ID" value="NZ_JAMXWN010000008.1"/>
</dbReference>
<comment type="subcellular location">
    <subcellularLocation>
        <location evidence="7 8">Cytoplasm</location>
    </subcellularLocation>
</comment>
<dbReference type="CDD" id="cd03411">
    <property type="entry name" value="Ferrochelatase_N"/>
    <property type="match status" value="1"/>
</dbReference>
<feature type="binding site" evidence="7">
    <location>
        <position position="183"/>
    </location>
    <ligand>
        <name>Fe(2+)</name>
        <dbReference type="ChEBI" id="CHEBI:29033"/>
    </ligand>
</feature>
<feature type="binding site" evidence="7">
    <location>
        <position position="264"/>
    </location>
    <ligand>
        <name>Fe(2+)</name>
        <dbReference type="ChEBI" id="CHEBI:29033"/>
    </ligand>
</feature>
<comment type="similarity">
    <text evidence="7 8">Belongs to the ferrochelatase family.</text>
</comment>
<keyword evidence="7 8" id="KW-0963">Cytoplasm</keyword>
<dbReference type="Gene3D" id="3.40.50.1400">
    <property type="match status" value="2"/>
</dbReference>
<keyword evidence="4 7" id="KW-0456">Lyase</keyword>
<dbReference type="InterPro" id="IPR033659">
    <property type="entry name" value="Ferrochelatase_N"/>
</dbReference>
<dbReference type="Proteomes" id="UP001596267">
    <property type="component" value="Unassembled WGS sequence"/>
</dbReference>
<comment type="caution">
    <text evidence="9">The sequence shown here is derived from an EMBL/GenBank/DDBJ whole genome shotgun (WGS) entry which is preliminary data.</text>
</comment>
<evidence type="ECO:0000256" key="6">
    <source>
        <dbReference type="ARBA" id="ARBA00024536"/>
    </source>
</evidence>
<feature type="binding site" evidence="7">
    <location>
        <begin position="46"/>
        <end position="47"/>
    </location>
    <ligand>
        <name>Fe-coproporphyrin III</name>
        <dbReference type="ChEBI" id="CHEBI:68438"/>
    </ligand>
</feature>
<keyword evidence="10" id="KW-1185">Reference proteome</keyword>
<reference evidence="10" key="1">
    <citation type="journal article" date="2019" name="Int. J. Syst. Evol. Microbiol.">
        <title>The Global Catalogue of Microorganisms (GCM) 10K type strain sequencing project: providing services to taxonomists for standard genome sequencing and annotation.</title>
        <authorList>
            <consortium name="The Broad Institute Genomics Platform"/>
            <consortium name="The Broad Institute Genome Sequencing Center for Infectious Disease"/>
            <person name="Wu L."/>
            <person name="Ma J."/>
        </authorList>
    </citation>
    <scope>NUCLEOTIDE SEQUENCE [LARGE SCALE GENOMIC DNA]</scope>
    <source>
        <strain evidence="10">CCUG 42001</strain>
    </source>
</reference>
<dbReference type="Pfam" id="PF00762">
    <property type="entry name" value="Ferrochelatase"/>
    <property type="match status" value="1"/>
</dbReference>
<evidence type="ECO:0000313" key="10">
    <source>
        <dbReference type="Proteomes" id="UP001596267"/>
    </source>
</evidence>
<proteinExistence type="inferred from homology"/>
<feature type="binding site" description="axial binding residue" evidence="7">
    <location>
        <position position="13"/>
    </location>
    <ligand>
        <name>Fe-coproporphyrin III</name>
        <dbReference type="ChEBI" id="CHEBI:68438"/>
    </ligand>
    <ligandPart>
        <name>Fe</name>
        <dbReference type="ChEBI" id="CHEBI:18248"/>
    </ligandPart>
</feature>
<keyword evidence="3 7" id="KW-0350">Heme biosynthesis</keyword>
<dbReference type="InterPro" id="IPR019772">
    <property type="entry name" value="Ferrochelatase_AS"/>
</dbReference>
<dbReference type="InterPro" id="IPR033644">
    <property type="entry name" value="Ferrochelatase_C"/>
</dbReference>
<dbReference type="NCBIfam" id="NF009095">
    <property type="entry name" value="PRK12435.1"/>
    <property type="match status" value="1"/>
</dbReference>
<evidence type="ECO:0000256" key="2">
    <source>
        <dbReference type="ARBA" id="ARBA00023004"/>
    </source>
</evidence>
<comment type="pathway">
    <text evidence="1 7 8">Porphyrin-containing compound metabolism; protoheme biosynthesis.</text>
</comment>
<keyword evidence="2 7" id="KW-0408">Iron</keyword>
<protein>
    <recommendedName>
        <fullName evidence="7">Coproporphyrin III ferrochelatase</fullName>
        <ecNumber evidence="7">4.99.1.9</ecNumber>
    </recommendedName>
</protein>
<name>A0ABW1WIF8_9BACL</name>
<evidence type="ECO:0000256" key="1">
    <source>
        <dbReference type="ARBA" id="ARBA00004744"/>
    </source>
</evidence>
<keyword evidence="7" id="KW-0479">Metal-binding</keyword>
<evidence type="ECO:0000256" key="5">
    <source>
        <dbReference type="ARBA" id="ARBA00023244"/>
    </source>
</evidence>
<feature type="binding site" evidence="7">
    <location>
        <position position="125"/>
    </location>
    <ligand>
        <name>Fe-coproporphyrin III</name>
        <dbReference type="ChEBI" id="CHEBI:68438"/>
    </ligand>
</feature>
<dbReference type="NCBIfam" id="TIGR00109">
    <property type="entry name" value="hemH"/>
    <property type="match status" value="1"/>
</dbReference>
<evidence type="ECO:0000256" key="8">
    <source>
        <dbReference type="RuleBase" id="RU000607"/>
    </source>
</evidence>
<dbReference type="PROSITE" id="PS00534">
    <property type="entry name" value="FERROCHELATASE"/>
    <property type="match status" value="1"/>
</dbReference>
<evidence type="ECO:0000256" key="7">
    <source>
        <dbReference type="HAMAP-Rule" id="MF_00323"/>
    </source>
</evidence>
<comment type="function">
    <text evidence="7 8">Involved in coproporphyrin-dependent heme b biosynthesis. Catalyzes the insertion of ferrous iron into coproporphyrin III to form Fe-coproporphyrin III.</text>
</comment>
<dbReference type="HAMAP" id="MF_00323">
    <property type="entry name" value="Ferrochelatase"/>
    <property type="match status" value="1"/>
</dbReference>
<organism evidence="9 10">
    <name type="scientific">Sporolactobacillus kofuensis</name>
    <dbReference type="NCBI Taxonomy" id="269672"/>
    <lineage>
        <taxon>Bacteria</taxon>
        <taxon>Bacillati</taxon>
        <taxon>Bacillota</taxon>
        <taxon>Bacilli</taxon>
        <taxon>Bacillales</taxon>
        <taxon>Sporolactobacillaceae</taxon>
        <taxon>Sporolactobacillus</taxon>
    </lineage>
</organism>
<dbReference type="CDD" id="cd00419">
    <property type="entry name" value="Ferrochelatase_C"/>
    <property type="match status" value="1"/>
</dbReference>
<dbReference type="PANTHER" id="PTHR11108">
    <property type="entry name" value="FERROCHELATASE"/>
    <property type="match status" value="1"/>
</dbReference>
<gene>
    <name evidence="9" type="primary">hemH</name>
    <name evidence="7" type="synonym">cpfC</name>
    <name evidence="9" type="ORF">ACFP7A_09590</name>
</gene>
<evidence type="ECO:0000256" key="4">
    <source>
        <dbReference type="ARBA" id="ARBA00023239"/>
    </source>
</evidence>
<dbReference type="EMBL" id="JBHSTQ010000008">
    <property type="protein sequence ID" value="MFC6386855.1"/>
    <property type="molecule type" value="Genomic_DNA"/>
</dbReference>
<dbReference type="PANTHER" id="PTHR11108:SF1">
    <property type="entry name" value="FERROCHELATASE, MITOCHONDRIAL"/>
    <property type="match status" value="1"/>
</dbReference>
<dbReference type="EC" id="4.99.1.9" evidence="7"/>
<feature type="binding site" evidence="7">
    <location>
        <position position="54"/>
    </location>
    <ligand>
        <name>Fe-coproporphyrin III</name>
        <dbReference type="ChEBI" id="CHEBI:68438"/>
    </ligand>
</feature>
<dbReference type="SUPFAM" id="SSF53800">
    <property type="entry name" value="Chelatase"/>
    <property type="match status" value="1"/>
</dbReference>